<dbReference type="AlphaFoldDB" id="A0AAV9IFP9"/>
<evidence type="ECO:0000256" key="3">
    <source>
        <dbReference type="ARBA" id="ARBA00010918"/>
    </source>
</evidence>
<evidence type="ECO:0000256" key="10">
    <source>
        <dbReference type="ARBA" id="ARBA00022989"/>
    </source>
</evidence>
<evidence type="ECO:0000256" key="8">
    <source>
        <dbReference type="ARBA" id="ARBA00022824"/>
    </source>
</evidence>
<proteinExistence type="inferred from homology"/>
<protein>
    <recommendedName>
        <fullName evidence="16">Peptidase M28 domain-containing protein</fullName>
    </recommendedName>
</protein>
<dbReference type="SUPFAM" id="SSF53187">
    <property type="entry name" value="Zn-dependent exopeptidases"/>
    <property type="match status" value="1"/>
</dbReference>
<organism evidence="17 18">
    <name type="scientific">Galdieria yellowstonensis</name>
    <dbReference type="NCBI Taxonomy" id="3028027"/>
    <lineage>
        <taxon>Eukaryota</taxon>
        <taxon>Rhodophyta</taxon>
        <taxon>Bangiophyceae</taxon>
        <taxon>Galdieriales</taxon>
        <taxon>Galdieriaceae</taxon>
        <taxon>Galdieria</taxon>
    </lineage>
</organism>
<feature type="transmembrane region" description="Helical" evidence="15">
    <location>
        <begin position="562"/>
        <end position="581"/>
    </location>
</feature>
<name>A0AAV9IFP9_9RHOD</name>
<feature type="transmembrane region" description="Helical" evidence="15">
    <location>
        <begin position="46"/>
        <end position="71"/>
    </location>
</feature>
<keyword evidence="5 15" id="KW-0812">Transmembrane</keyword>
<evidence type="ECO:0000256" key="12">
    <source>
        <dbReference type="ARBA" id="ARBA00023136"/>
    </source>
</evidence>
<feature type="transmembrane region" description="Helical" evidence="15">
    <location>
        <begin position="587"/>
        <end position="604"/>
    </location>
</feature>
<comment type="similarity">
    <text evidence="3">Belongs to the peptidase M28 family.</text>
</comment>
<dbReference type="PANTHER" id="PTHR12147">
    <property type="entry name" value="METALLOPEPTIDASE M28 FAMILY MEMBER"/>
    <property type="match status" value="1"/>
</dbReference>
<keyword evidence="7" id="KW-0378">Hydrolase</keyword>
<keyword evidence="4" id="KW-0645">Protease</keyword>
<keyword evidence="12 15" id="KW-0472">Membrane</keyword>
<feature type="region of interest" description="Disordered" evidence="14">
    <location>
        <begin position="1"/>
        <end position="40"/>
    </location>
</feature>
<evidence type="ECO:0000313" key="17">
    <source>
        <dbReference type="EMBL" id="KAK4526290.1"/>
    </source>
</evidence>
<evidence type="ECO:0000256" key="9">
    <source>
        <dbReference type="ARBA" id="ARBA00022833"/>
    </source>
</evidence>
<keyword evidence="9" id="KW-0862">Zinc</keyword>
<dbReference type="GO" id="GO:0008235">
    <property type="term" value="F:metalloexopeptidase activity"/>
    <property type="evidence" value="ECO:0007669"/>
    <property type="project" value="InterPro"/>
</dbReference>
<evidence type="ECO:0000256" key="13">
    <source>
        <dbReference type="ARBA" id="ARBA00023180"/>
    </source>
</evidence>
<feature type="transmembrane region" description="Helical" evidence="15">
    <location>
        <begin position="434"/>
        <end position="452"/>
    </location>
</feature>
<feature type="transmembrane region" description="Helical" evidence="15">
    <location>
        <begin position="464"/>
        <end position="490"/>
    </location>
</feature>
<evidence type="ECO:0000256" key="5">
    <source>
        <dbReference type="ARBA" id="ARBA00022692"/>
    </source>
</evidence>
<keyword evidence="6" id="KW-0479">Metal-binding</keyword>
<evidence type="ECO:0000256" key="15">
    <source>
        <dbReference type="SAM" id="Phobius"/>
    </source>
</evidence>
<gene>
    <name evidence="17" type="ORF">GAYE_SCF22MG4204</name>
</gene>
<evidence type="ECO:0000256" key="11">
    <source>
        <dbReference type="ARBA" id="ARBA00023049"/>
    </source>
</evidence>
<evidence type="ECO:0000256" key="4">
    <source>
        <dbReference type="ARBA" id="ARBA00022670"/>
    </source>
</evidence>
<evidence type="ECO:0000259" key="16">
    <source>
        <dbReference type="Pfam" id="PF04389"/>
    </source>
</evidence>
<dbReference type="InterPro" id="IPR007484">
    <property type="entry name" value="Peptidase_M28"/>
</dbReference>
<evidence type="ECO:0000256" key="14">
    <source>
        <dbReference type="SAM" id="MobiDB-lite"/>
    </source>
</evidence>
<keyword evidence="11" id="KW-0482">Metalloprotease</keyword>
<dbReference type="InterPro" id="IPR048024">
    <property type="entry name" value="Fxna-like_M28_dom"/>
</dbReference>
<sequence>MRQRESWKHSSPVTKQDTKDSNKEQAGSGHVRRPPRPKTETNRESLLYSSWSIAIFAIFCLVVYYLGYWGWSHEPTIVKATSPRNEFSAERALSTVQVLADDVGFRVVGTNGLETAQEYILGQLELLSKEAKRRGFLLEVEVQKVSGNYDVTLPALGEVTISTSYSNIKNILARLSGPMCERLLDNRSCSMTDNNFMAENANCTQPLSLLVNSHLDSAVGSPGASDAAAPCAVIVELIDNLIHMHPSYLRRPIVFLLNGAEETLLDGAHGFLMKHRWSRNVGALVNLESSGSGGLELLFRCGPRNAWLAKAYAKSVRHPHASAVAQDIFERELVPAETDFRVFWELGGIPGIDLANYVNGQTYHTSRDAVDRVTLGFLQHMGSNTLEIIKELVGPHDALGKAKSSESYLIDKRAIYYDILGLTSLFYLYDIAKIFHYSLAVIALLYILFILPRRGCAFGLVLKAFACLVLLLVLSTCTAISVGAFLHFILKKPLMWYSEKLLAVPLFCASAAFVFLTGFELFLSRSYAQSWNTFSIHRHSKASRWYWLIPKVNTFASFSAEITLGSFILFQTLVLIVTTYFQLGFSYLPFWNLIFAVVVGLMGLDETSSWLLRCCLLVIPCAIFSFPSSLIGLSAFMPIMGRSGPWLLTDIIIGAMSSTFFILVSLPVAVFLSKYRNARRILGVLLLMTFLSGILRVAWMSHPYRGDSAPKRIVIQHLVTCKNSSDIFIGSVDIRDLKSEESLIASLSFPSGTAEDVSLASHFRWGLLNSGPWENLQPISWFFSGYRIGHSVSSHDLPCPRLEIIRKVVHERDGTKMIEMLASFPSSHWGSLRMNASVVSWSLSDKVPKSFSDGTRFLRHIGSLNETTFRIVLNTTMDESFAVDMTSTYFGPSYETLEIIRRLPDWTDAVTFQTSGASFLID</sequence>
<comment type="caution">
    <text evidence="17">The sequence shown here is derived from an EMBL/GenBank/DDBJ whole genome shotgun (WGS) entry which is preliminary data.</text>
</comment>
<dbReference type="EMBL" id="JANCYU010000038">
    <property type="protein sequence ID" value="KAK4526290.1"/>
    <property type="molecule type" value="Genomic_DNA"/>
</dbReference>
<evidence type="ECO:0000313" key="18">
    <source>
        <dbReference type="Proteomes" id="UP001300502"/>
    </source>
</evidence>
<feature type="transmembrane region" description="Helical" evidence="15">
    <location>
        <begin position="502"/>
        <end position="523"/>
    </location>
</feature>
<feature type="transmembrane region" description="Helical" evidence="15">
    <location>
        <begin position="681"/>
        <end position="699"/>
    </location>
</feature>
<evidence type="ECO:0000256" key="6">
    <source>
        <dbReference type="ARBA" id="ARBA00022723"/>
    </source>
</evidence>
<dbReference type="FunFam" id="3.40.630.10:FF:000008">
    <property type="entry name" value="Endoplasmic reticulum metallopeptidase 1"/>
    <property type="match status" value="1"/>
</dbReference>
<dbReference type="GO" id="GO:0046872">
    <property type="term" value="F:metal ion binding"/>
    <property type="evidence" value="ECO:0007669"/>
    <property type="project" value="UniProtKB-KW"/>
</dbReference>
<comment type="subcellular location">
    <subcellularLocation>
        <location evidence="2">Endoplasmic reticulum membrane</location>
        <topology evidence="2">Multi-pass membrane protein</topology>
    </subcellularLocation>
</comment>
<keyword evidence="13" id="KW-0325">Glycoprotein</keyword>
<feature type="transmembrane region" description="Helical" evidence="15">
    <location>
        <begin position="651"/>
        <end position="672"/>
    </location>
</feature>
<feature type="domain" description="Peptidase M28" evidence="16">
    <location>
        <begin position="206"/>
        <end position="388"/>
    </location>
</feature>
<keyword evidence="8" id="KW-0256">Endoplasmic reticulum</keyword>
<feature type="transmembrane region" description="Helical" evidence="15">
    <location>
        <begin position="616"/>
        <end position="639"/>
    </location>
</feature>
<keyword evidence="18" id="KW-1185">Reference proteome</keyword>
<dbReference type="GO" id="GO:0006508">
    <property type="term" value="P:proteolysis"/>
    <property type="evidence" value="ECO:0007669"/>
    <property type="project" value="UniProtKB-KW"/>
</dbReference>
<evidence type="ECO:0000256" key="1">
    <source>
        <dbReference type="ARBA" id="ARBA00001947"/>
    </source>
</evidence>
<dbReference type="PANTHER" id="PTHR12147:SF22">
    <property type="entry name" value="ENDOPLASMIC RETICULUM METALLOPEPTIDASE 1"/>
    <property type="match status" value="1"/>
</dbReference>
<dbReference type="Pfam" id="PF04389">
    <property type="entry name" value="Peptidase_M28"/>
    <property type="match status" value="1"/>
</dbReference>
<evidence type="ECO:0000256" key="2">
    <source>
        <dbReference type="ARBA" id="ARBA00004477"/>
    </source>
</evidence>
<dbReference type="Proteomes" id="UP001300502">
    <property type="component" value="Unassembled WGS sequence"/>
</dbReference>
<evidence type="ECO:0000256" key="7">
    <source>
        <dbReference type="ARBA" id="ARBA00022801"/>
    </source>
</evidence>
<dbReference type="Gene3D" id="3.40.630.10">
    <property type="entry name" value="Zn peptidases"/>
    <property type="match status" value="1"/>
</dbReference>
<dbReference type="GO" id="GO:0005789">
    <property type="term" value="C:endoplasmic reticulum membrane"/>
    <property type="evidence" value="ECO:0007669"/>
    <property type="project" value="UniProtKB-SubCell"/>
</dbReference>
<dbReference type="CDD" id="cd03875">
    <property type="entry name" value="M28_Fxna_like"/>
    <property type="match status" value="1"/>
</dbReference>
<keyword evidence="10 15" id="KW-1133">Transmembrane helix</keyword>
<comment type="cofactor">
    <cofactor evidence="1">
        <name>Zn(2+)</name>
        <dbReference type="ChEBI" id="CHEBI:29105"/>
    </cofactor>
</comment>
<reference evidence="17 18" key="1">
    <citation type="submission" date="2022-07" db="EMBL/GenBank/DDBJ databases">
        <title>Genome-wide signatures of adaptation to extreme environments.</title>
        <authorList>
            <person name="Cho C.H."/>
            <person name="Yoon H.S."/>
        </authorList>
    </citation>
    <scope>NUCLEOTIDE SEQUENCE [LARGE SCALE GENOMIC DNA]</scope>
    <source>
        <strain evidence="17 18">108.79 E11</strain>
    </source>
</reference>
<dbReference type="InterPro" id="IPR045175">
    <property type="entry name" value="M28_fam"/>
</dbReference>
<accession>A0AAV9IFP9</accession>